<evidence type="ECO:0000313" key="1">
    <source>
        <dbReference type="EMBL" id="BCL57647.1"/>
    </source>
</evidence>
<protein>
    <submittedName>
        <fullName evidence="1">Uncharacterized protein</fullName>
    </submittedName>
</protein>
<proteinExistence type="predicted"/>
<reference evidence="3" key="2">
    <citation type="submission" date="2020-09" db="EMBL/GenBank/DDBJ databases">
        <title>Complete genome sequencing of Faecalibacillus intestinalis strain 14EGH31.</title>
        <authorList>
            <person name="Sakamoto M."/>
            <person name="Murakami T."/>
            <person name="Mori H."/>
        </authorList>
    </citation>
    <scope>NUCLEOTIDE SEQUENCE [LARGE SCALE GENOMIC DNA]</scope>
    <source>
        <strain evidence="3">14EGH31</strain>
    </source>
</reference>
<dbReference type="EMBL" id="JAJDKQ010000053">
    <property type="protein sequence ID" value="MCB8563264.1"/>
    <property type="molecule type" value="Genomic_DNA"/>
</dbReference>
<reference evidence="2" key="3">
    <citation type="submission" date="2021-10" db="EMBL/GenBank/DDBJ databases">
        <title>Collection of gut derived symbiotic bacterial strains cultured from healthy donors.</title>
        <authorList>
            <person name="Lin H."/>
            <person name="Littmann E."/>
            <person name="Kohout C."/>
            <person name="Pamer E.G."/>
        </authorList>
    </citation>
    <scope>NUCLEOTIDE SEQUENCE</scope>
    <source>
        <strain evidence="2">DFI.5.2</strain>
    </source>
</reference>
<dbReference type="KEGG" id="fit:Fi14EGH31_13590"/>
<dbReference type="EMBL" id="AP024085">
    <property type="protein sequence ID" value="BCL57647.1"/>
    <property type="molecule type" value="Genomic_DNA"/>
</dbReference>
<evidence type="ECO:0000313" key="2">
    <source>
        <dbReference type="EMBL" id="MCB8563264.1"/>
    </source>
</evidence>
<accession>A0A7I8DYC4</accession>
<dbReference type="GeneID" id="70579798"/>
<sequence>MNILIKKLNDCQLTNQEIKYVIGRLTCATNFDKELHLKAIKKLEIQRKYLEEGNVEIKEDGDK</sequence>
<name>A0A7I8DYC4_9FIRM</name>
<dbReference type="RefSeq" id="WP_117574510.1">
    <property type="nucleotide sequence ID" value="NZ_AP024085.1"/>
</dbReference>
<dbReference type="AlphaFoldDB" id="A0A7I8DYC4"/>
<organism evidence="1 3">
    <name type="scientific">Faecalibacillus intestinalis</name>
    <dbReference type="NCBI Taxonomy" id="1982626"/>
    <lineage>
        <taxon>Bacteria</taxon>
        <taxon>Bacillati</taxon>
        <taxon>Bacillota</taxon>
        <taxon>Erysipelotrichia</taxon>
        <taxon>Erysipelotrichales</taxon>
        <taxon>Coprobacillaceae</taxon>
        <taxon>Faecalibacillus</taxon>
    </lineage>
</organism>
<dbReference type="Proteomes" id="UP001197827">
    <property type="component" value="Unassembled WGS sequence"/>
</dbReference>
<gene>
    <name evidence="1" type="ORF">Fi14EGH31_13590</name>
    <name evidence="2" type="ORF">LJD74_14845</name>
</gene>
<evidence type="ECO:0000313" key="3">
    <source>
        <dbReference type="Proteomes" id="UP000593842"/>
    </source>
</evidence>
<dbReference type="Proteomes" id="UP000593842">
    <property type="component" value="Chromosome"/>
</dbReference>
<reference evidence="1" key="1">
    <citation type="journal article" date="2020" name="Microbiol. Resour. Announc.">
        <title>Complete Genome Sequence of Faecalibacillus intestinalis JCM 34082, Isolated from Feces from a Healthy Japanese Female.</title>
        <authorList>
            <person name="Sakamoto M."/>
            <person name="Ikeyama N."/>
            <person name="Toyoda A."/>
            <person name="Murakami T."/>
            <person name="Mori H."/>
            <person name="Ohkuma M."/>
        </authorList>
    </citation>
    <scope>NUCLEOTIDE SEQUENCE</scope>
    <source>
        <strain evidence="1">14EGH31</strain>
    </source>
</reference>